<dbReference type="InterPro" id="IPR002639">
    <property type="entry name" value="UreF"/>
</dbReference>
<dbReference type="InterPro" id="IPR038277">
    <property type="entry name" value="UreF_sf"/>
</dbReference>
<evidence type="ECO:0000313" key="4">
    <source>
        <dbReference type="Proteomes" id="UP000030710"/>
    </source>
</evidence>
<dbReference type="PANTHER" id="PTHR33620:SF1">
    <property type="entry name" value="UREASE ACCESSORY PROTEIN F"/>
    <property type="match status" value="1"/>
</dbReference>
<dbReference type="Gene3D" id="1.10.4190.10">
    <property type="entry name" value="Urease accessory protein UreF"/>
    <property type="match status" value="1"/>
</dbReference>
<dbReference type="AlphaFoldDB" id="U1MUN5"/>
<dbReference type="HAMAP" id="MF_01385">
    <property type="entry name" value="UreF"/>
    <property type="match status" value="1"/>
</dbReference>
<protein>
    <submittedName>
        <fullName evidence="3">Urease accessory protein UreF</fullName>
    </submittedName>
</protein>
<dbReference type="GO" id="GO:0016151">
    <property type="term" value="F:nickel cation binding"/>
    <property type="evidence" value="ECO:0007669"/>
    <property type="project" value="InterPro"/>
</dbReference>
<name>U1MUN5_9EURY</name>
<keyword evidence="1" id="KW-0996">Nickel insertion</keyword>
<sequence>MADNIKTQTSEFLTSLRLADSFLPVGTYASSYGLESFVQEGIIDDSDDLRELLKDYLRHLVAPSDIIAISSVYDASDESDIDKIIQIDNKYHSTQVVKEFRESSIKSGNNLLDLSIETSDYNLPNEIYEKLPHCHYVTVLGIISNDARIKKIDACLTHVYSFMTELISAAQRLFQLSHIDVQQILSNLQPTVVDSCQTNIDKNIDQMQSFCPWITIMGMKHEREDVKLFMS</sequence>
<evidence type="ECO:0000256" key="2">
    <source>
        <dbReference type="ARBA" id="ARBA00023186"/>
    </source>
</evidence>
<keyword evidence="2" id="KW-0143">Chaperone</keyword>
<accession>U1MUN5</accession>
<proteinExistence type="inferred from homology"/>
<dbReference type="PANTHER" id="PTHR33620">
    <property type="entry name" value="UREASE ACCESSORY PROTEIN F"/>
    <property type="match status" value="1"/>
</dbReference>
<dbReference type="PIRSF" id="PIRSF009467">
    <property type="entry name" value="Ureas_acces_UreF"/>
    <property type="match status" value="1"/>
</dbReference>
<dbReference type="HOGENOM" id="CLU_049215_4_0_2"/>
<evidence type="ECO:0000256" key="1">
    <source>
        <dbReference type="ARBA" id="ARBA00022988"/>
    </source>
</evidence>
<dbReference type="EMBL" id="KE356561">
    <property type="protein sequence ID" value="ERG94064.1"/>
    <property type="molecule type" value="Genomic_DNA"/>
</dbReference>
<dbReference type="Proteomes" id="UP000030710">
    <property type="component" value="Unassembled WGS sequence"/>
</dbReference>
<reference evidence="3 4" key="1">
    <citation type="journal article" date="2013" name="PLoS ONE">
        <title>Assembly-driven community genomics of a hypersaline microbial ecosystem.</title>
        <authorList>
            <person name="Podell S."/>
            <person name="Ugalde J.A."/>
            <person name="Narasingarao P."/>
            <person name="Banfield J.F."/>
            <person name="Heidelberg K.B."/>
            <person name="Allen E.E."/>
        </authorList>
    </citation>
    <scope>NUCLEOTIDE SEQUENCE [LARGE SCALE GENOMIC DNA]</scope>
    <source>
        <strain evidence="4">J07HQW2</strain>
    </source>
</reference>
<dbReference type="Pfam" id="PF01730">
    <property type="entry name" value="UreF"/>
    <property type="match status" value="1"/>
</dbReference>
<dbReference type="STRING" id="1238425.J07HQW2_00498"/>
<evidence type="ECO:0000313" key="3">
    <source>
        <dbReference type="EMBL" id="ERG94064.1"/>
    </source>
</evidence>
<dbReference type="RefSeq" id="WP_021053558.1">
    <property type="nucleotide sequence ID" value="NZ_KE356561.1"/>
</dbReference>
<organism evidence="3 4">
    <name type="scientific">Haloquadratum walsbyi J07HQW2</name>
    <dbReference type="NCBI Taxonomy" id="1238425"/>
    <lineage>
        <taxon>Archaea</taxon>
        <taxon>Methanobacteriati</taxon>
        <taxon>Methanobacteriota</taxon>
        <taxon>Stenosarchaea group</taxon>
        <taxon>Halobacteria</taxon>
        <taxon>Halobacteriales</taxon>
        <taxon>Haloferacaceae</taxon>
        <taxon>Haloquadratum</taxon>
    </lineage>
</organism>
<dbReference type="eggNOG" id="arCOG04530">
    <property type="taxonomic scope" value="Archaea"/>
</dbReference>
<gene>
    <name evidence="3" type="ORF">J07HQW2_00498</name>
</gene>